<keyword evidence="5 7" id="KW-0238">DNA-binding</keyword>
<dbReference type="EMBL" id="JAGSOJ010000007">
    <property type="protein sequence ID" value="MCM1992751.1"/>
    <property type="molecule type" value="Genomic_DNA"/>
</dbReference>
<proteinExistence type="inferred from homology"/>
<dbReference type="Gene3D" id="3.30.1360.40">
    <property type="match status" value="1"/>
</dbReference>
<name>A0A9J6P8S7_9CLOT</name>
<sequence>MKGRRQATIIEIIKKYDVETQEELREKLLERGIDVKQSTLSRDIKELRIIKVLSKNKRYIYAISVPNSDIKKEKLLGIFSNSILSIEKVDKFVVIKTLPGSASAAGEMIDQLDFFGIAGTIAGDNTMFILLREEEEANKLVEEIHKIIND</sequence>
<dbReference type="GO" id="GO:1900079">
    <property type="term" value="P:regulation of arginine biosynthetic process"/>
    <property type="evidence" value="ECO:0007669"/>
    <property type="project" value="UniProtKB-UniRule"/>
</dbReference>
<evidence type="ECO:0000256" key="7">
    <source>
        <dbReference type="HAMAP-Rule" id="MF_00173"/>
    </source>
</evidence>
<evidence type="ECO:0000256" key="5">
    <source>
        <dbReference type="ARBA" id="ARBA00023125"/>
    </source>
</evidence>
<dbReference type="RefSeq" id="WP_250861920.1">
    <property type="nucleotide sequence ID" value="NZ_JAGSOJ010000007.1"/>
</dbReference>
<protein>
    <recommendedName>
        <fullName evidence="7 8">Arginine repressor</fullName>
    </recommendedName>
</protein>
<evidence type="ECO:0000256" key="3">
    <source>
        <dbReference type="ARBA" id="ARBA00022490"/>
    </source>
</evidence>
<keyword evidence="6 7" id="KW-0804">Transcription</keyword>
<keyword evidence="4 7" id="KW-0805">Transcription regulation</keyword>
<organism evidence="11 12">
    <name type="scientific">Oceanirhabdus seepicola</name>
    <dbReference type="NCBI Taxonomy" id="2828781"/>
    <lineage>
        <taxon>Bacteria</taxon>
        <taxon>Bacillati</taxon>
        <taxon>Bacillota</taxon>
        <taxon>Clostridia</taxon>
        <taxon>Eubacteriales</taxon>
        <taxon>Clostridiaceae</taxon>
        <taxon>Oceanirhabdus</taxon>
    </lineage>
</organism>
<dbReference type="GO" id="GO:0006526">
    <property type="term" value="P:L-arginine biosynthetic process"/>
    <property type="evidence" value="ECO:0007669"/>
    <property type="project" value="UniProtKB-KW"/>
</dbReference>
<dbReference type="GO" id="GO:0051259">
    <property type="term" value="P:protein complex oligomerization"/>
    <property type="evidence" value="ECO:0007669"/>
    <property type="project" value="InterPro"/>
</dbReference>
<dbReference type="InterPro" id="IPR036390">
    <property type="entry name" value="WH_DNA-bd_sf"/>
</dbReference>
<reference evidence="11" key="1">
    <citation type="journal article" date="2021" name="mSystems">
        <title>Bacteria and Archaea Synergistically Convert Glycine Betaine to Biogenic Methane in the Formosa Cold Seep of the South China Sea.</title>
        <authorList>
            <person name="Li L."/>
            <person name="Zhang W."/>
            <person name="Zhang S."/>
            <person name="Song L."/>
            <person name="Sun Q."/>
            <person name="Zhang H."/>
            <person name="Xiang H."/>
            <person name="Dong X."/>
        </authorList>
    </citation>
    <scope>NUCLEOTIDE SEQUENCE</scope>
    <source>
        <strain evidence="11">ZWT</strain>
    </source>
</reference>
<dbReference type="NCBIfam" id="TIGR01529">
    <property type="entry name" value="argR_whole"/>
    <property type="match status" value="1"/>
</dbReference>
<evidence type="ECO:0000256" key="6">
    <source>
        <dbReference type="ARBA" id="ARBA00023163"/>
    </source>
</evidence>
<keyword evidence="7" id="KW-0028">Amino-acid biosynthesis</keyword>
<feature type="domain" description="Arginine repressor DNA-binding" evidence="9">
    <location>
        <begin position="2"/>
        <end position="63"/>
    </location>
</feature>
<gene>
    <name evidence="7 11" type="primary">argR</name>
    <name evidence="11" type="ORF">KDK92_23790</name>
</gene>
<comment type="similarity">
    <text evidence="2 7">Belongs to the ArgR family.</text>
</comment>
<evidence type="ECO:0000256" key="2">
    <source>
        <dbReference type="ARBA" id="ARBA00008316"/>
    </source>
</evidence>
<dbReference type="Pfam" id="PF01316">
    <property type="entry name" value="Arg_repressor"/>
    <property type="match status" value="1"/>
</dbReference>
<dbReference type="InterPro" id="IPR020899">
    <property type="entry name" value="Arg_repress_C"/>
</dbReference>
<dbReference type="SUPFAM" id="SSF55252">
    <property type="entry name" value="C-terminal domain of arginine repressor"/>
    <property type="match status" value="1"/>
</dbReference>
<dbReference type="Pfam" id="PF02863">
    <property type="entry name" value="Arg_repressor_C"/>
    <property type="match status" value="1"/>
</dbReference>
<dbReference type="GO" id="GO:0003700">
    <property type="term" value="F:DNA-binding transcription factor activity"/>
    <property type="evidence" value="ECO:0007669"/>
    <property type="project" value="UniProtKB-UniRule"/>
</dbReference>
<evidence type="ECO:0000313" key="12">
    <source>
        <dbReference type="Proteomes" id="UP001056429"/>
    </source>
</evidence>
<dbReference type="PANTHER" id="PTHR34471:SF1">
    <property type="entry name" value="ARGININE REPRESSOR"/>
    <property type="match status" value="1"/>
</dbReference>
<accession>A0A9J6P8S7</accession>
<dbReference type="InterPro" id="IPR036388">
    <property type="entry name" value="WH-like_DNA-bd_sf"/>
</dbReference>
<evidence type="ECO:0000256" key="1">
    <source>
        <dbReference type="ARBA" id="ARBA00004496"/>
    </source>
</evidence>
<comment type="caution">
    <text evidence="11">The sequence shown here is derived from an EMBL/GenBank/DDBJ whole genome shotgun (WGS) entry which is preliminary data.</text>
</comment>
<evidence type="ECO:0000256" key="8">
    <source>
        <dbReference type="NCBIfam" id="TIGR01529"/>
    </source>
</evidence>
<dbReference type="PANTHER" id="PTHR34471">
    <property type="entry name" value="ARGININE REPRESSOR"/>
    <property type="match status" value="1"/>
</dbReference>
<evidence type="ECO:0000259" key="9">
    <source>
        <dbReference type="Pfam" id="PF01316"/>
    </source>
</evidence>
<comment type="function">
    <text evidence="7">Regulates arginine biosynthesis genes.</text>
</comment>
<reference evidence="11" key="2">
    <citation type="submission" date="2021-04" db="EMBL/GenBank/DDBJ databases">
        <authorList>
            <person name="Dong X."/>
        </authorList>
    </citation>
    <scope>NUCLEOTIDE SEQUENCE</scope>
    <source>
        <strain evidence="11">ZWT</strain>
    </source>
</reference>
<evidence type="ECO:0000256" key="4">
    <source>
        <dbReference type="ARBA" id="ARBA00023015"/>
    </source>
</evidence>
<keyword evidence="7" id="KW-0678">Repressor</keyword>
<dbReference type="Gene3D" id="1.10.10.10">
    <property type="entry name" value="Winged helix-like DNA-binding domain superfamily/Winged helix DNA-binding domain"/>
    <property type="match status" value="1"/>
</dbReference>
<keyword evidence="3 7" id="KW-0963">Cytoplasm</keyword>
<dbReference type="InterPro" id="IPR001669">
    <property type="entry name" value="Arg_repress"/>
</dbReference>
<dbReference type="PRINTS" id="PR01467">
    <property type="entry name" value="ARGREPRESSOR"/>
</dbReference>
<evidence type="ECO:0000259" key="10">
    <source>
        <dbReference type="Pfam" id="PF02863"/>
    </source>
</evidence>
<dbReference type="InterPro" id="IPR020900">
    <property type="entry name" value="Arg_repress_DNA-bd"/>
</dbReference>
<comment type="subcellular location">
    <subcellularLocation>
        <location evidence="1 7">Cytoplasm</location>
    </subcellularLocation>
</comment>
<dbReference type="InterPro" id="IPR036251">
    <property type="entry name" value="Arg_repress_C_sf"/>
</dbReference>
<dbReference type="GO" id="GO:0005737">
    <property type="term" value="C:cytoplasm"/>
    <property type="evidence" value="ECO:0007669"/>
    <property type="project" value="UniProtKB-SubCell"/>
</dbReference>
<keyword evidence="12" id="KW-1185">Reference proteome</keyword>
<dbReference type="HAMAP" id="MF_00173">
    <property type="entry name" value="Arg_repressor"/>
    <property type="match status" value="1"/>
</dbReference>
<dbReference type="GO" id="GO:0034618">
    <property type="term" value="F:arginine binding"/>
    <property type="evidence" value="ECO:0007669"/>
    <property type="project" value="InterPro"/>
</dbReference>
<evidence type="ECO:0000313" key="11">
    <source>
        <dbReference type="EMBL" id="MCM1992751.1"/>
    </source>
</evidence>
<keyword evidence="7" id="KW-0055">Arginine biosynthesis</keyword>
<feature type="domain" description="Arginine repressor C-terminal" evidence="10">
    <location>
        <begin position="79"/>
        <end position="145"/>
    </location>
</feature>
<dbReference type="SUPFAM" id="SSF46785">
    <property type="entry name" value="Winged helix' DNA-binding domain"/>
    <property type="match status" value="1"/>
</dbReference>
<dbReference type="Proteomes" id="UP001056429">
    <property type="component" value="Unassembled WGS sequence"/>
</dbReference>
<dbReference type="GO" id="GO:0003677">
    <property type="term" value="F:DNA binding"/>
    <property type="evidence" value="ECO:0007669"/>
    <property type="project" value="UniProtKB-KW"/>
</dbReference>
<dbReference type="AlphaFoldDB" id="A0A9J6P8S7"/>
<comment type="pathway">
    <text evidence="7">Amino-acid biosynthesis; L-arginine biosynthesis [regulation].</text>
</comment>